<evidence type="ECO:0000313" key="13">
    <source>
        <dbReference type="Proteomes" id="UP000238350"/>
    </source>
</evidence>
<dbReference type="Proteomes" id="UP000238350">
    <property type="component" value="Unassembled WGS sequence"/>
</dbReference>
<keyword evidence="10" id="KW-0496">Mitochondrion</keyword>
<evidence type="ECO:0000256" key="6">
    <source>
        <dbReference type="ARBA" id="ARBA00022630"/>
    </source>
</evidence>
<dbReference type="RefSeq" id="XP_024664426.1">
    <property type="nucleotide sequence ID" value="XM_024808658.1"/>
</dbReference>
<evidence type="ECO:0000256" key="10">
    <source>
        <dbReference type="RuleBase" id="RU367158"/>
    </source>
</evidence>
<dbReference type="EMBL" id="NDIQ01000021">
    <property type="protein sequence ID" value="PRT54481.1"/>
    <property type="molecule type" value="Genomic_DNA"/>
</dbReference>
<dbReference type="PANTHER" id="PTHR43762">
    <property type="entry name" value="L-GULONOLACTONE OXIDASE"/>
    <property type="match status" value="1"/>
</dbReference>
<dbReference type="PROSITE" id="PS51387">
    <property type="entry name" value="FAD_PCMH"/>
    <property type="match status" value="1"/>
</dbReference>
<comment type="subcellular location">
    <subcellularLocation>
        <location evidence="10">Mitochondrion membrane</location>
    </subcellularLocation>
</comment>
<evidence type="ECO:0000313" key="12">
    <source>
        <dbReference type="EMBL" id="PRT54481.1"/>
    </source>
</evidence>
<dbReference type="Gene3D" id="3.30.43.10">
    <property type="entry name" value="Uridine Diphospho-n-acetylenolpyruvylglucosamine Reductase, domain 2"/>
    <property type="match status" value="1"/>
</dbReference>
<dbReference type="OrthoDB" id="610608at2759"/>
<comment type="cofactor">
    <cofactor evidence="1 10">
        <name>FAD</name>
        <dbReference type="ChEBI" id="CHEBI:57692"/>
    </cofactor>
</comment>
<keyword evidence="6 10" id="KW-0285">Flavoprotein</keyword>
<dbReference type="PIRSF" id="PIRSF000136">
    <property type="entry name" value="LGO_GLO"/>
    <property type="match status" value="1"/>
</dbReference>
<sequence length="510" mass="57903">MTISGIAGWHHHTWAKTYSSRPALYFQPETIEQVQELVRSAKEQHQTVTVVGACHSPSMITMTTGWLVNLDKLNRILDIKPNQGFTDVTVEAGIRLYELNEILADRELALQSLGSISEQSIAGVISTGTHGSSAYHGLISEQIVRLTLVNSDGNLISCSDMENHRLFRAALLSLGKIGIIVKAVVRVVPAFNIESYQEVVSFDKFLTDVWPTFFTSAEFHRVWWYPYTGKCILWRANRTQLEKTKPPYSFYGTKFGRWVYQALLWVTVAVAPSLTPWVERWLFAHQFGLVNTYGKKPLKAVYRSDQGINMDCLFSQFVNEWALPLNNGVQVLRELEQVIAKRNFYVHAPFEIRVSNTTLPKSVPATRKGATVAGVPNVGPIHGNISRPYLDSSARLPYSPPSEVTYDNLTLNLNATLYRPFDLDVETSRWFTEFERICAAAGGKPHWAKNFLGMRETENFAKDHDMRGIAPQIAEWYGRDLETWKEIRHEVDPTNLFVNNPEWLHINGLD</sequence>
<dbReference type="EC" id="1.1.3.37" evidence="4 10"/>
<evidence type="ECO:0000256" key="8">
    <source>
        <dbReference type="ARBA" id="ARBA00023002"/>
    </source>
</evidence>
<evidence type="ECO:0000256" key="1">
    <source>
        <dbReference type="ARBA" id="ARBA00001974"/>
    </source>
</evidence>
<dbReference type="GO" id="GO:0031966">
    <property type="term" value="C:mitochondrial membrane"/>
    <property type="evidence" value="ECO:0007669"/>
    <property type="project" value="UniProtKB-SubCell"/>
</dbReference>
<dbReference type="InterPro" id="IPR007173">
    <property type="entry name" value="ALO_C"/>
</dbReference>
<keyword evidence="13" id="KW-1185">Reference proteome</keyword>
<dbReference type="InterPro" id="IPR030654">
    <property type="entry name" value="Sugar_lactone_oxidase"/>
</dbReference>
<comment type="caution">
    <text evidence="12">The sequence shown here is derived from an EMBL/GenBank/DDBJ whole genome shotgun (WGS) entry which is preliminary data.</text>
</comment>
<protein>
    <recommendedName>
        <fullName evidence="5 10">D-arabinono-1,4-lactone oxidase</fullName>
        <shortName evidence="10">ALO</shortName>
        <ecNumber evidence="4 10">1.1.3.37</ecNumber>
    </recommendedName>
    <alternativeName>
        <fullName evidence="9 10">L-galactono-gamma-lactone oxidase</fullName>
    </alternativeName>
</protein>
<evidence type="ECO:0000256" key="7">
    <source>
        <dbReference type="ARBA" id="ARBA00022827"/>
    </source>
</evidence>
<dbReference type="InterPro" id="IPR016167">
    <property type="entry name" value="FAD-bd_PCMH_sub1"/>
</dbReference>
<keyword evidence="7 10" id="KW-0274">FAD</keyword>
<dbReference type="STRING" id="45607.A0A2T0FHK5"/>
<dbReference type="Gene3D" id="3.30.465.10">
    <property type="match status" value="1"/>
</dbReference>
<dbReference type="InterPro" id="IPR006094">
    <property type="entry name" value="Oxid_FAD_bind_N"/>
</dbReference>
<keyword evidence="8 10" id="KW-0560">Oxidoreductase</keyword>
<dbReference type="InterPro" id="IPR010031">
    <property type="entry name" value="FAD_lactone_oxidase-like"/>
</dbReference>
<evidence type="ECO:0000256" key="4">
    <source>
        <dbReference type="ARBA" id="ARBA00013136"/>
    </source>
</evidence>
<accession>A0A2T0FHK5</accession>
<reference evidence="12 13" key="1">
    <citation type="submission" date="2017-04" db="EMBL/GenBank/DDBJ databases">
        <title>Genome sequencing of [Candida] sorbophila.</title>
        <authorList>
            <person name="Ahn J.O."/>
        </authorList>
    </citation>
    <scope>NUCLEOTIDE SEQUENCE [LARGE SCALE GENOMIC DNA]</scope>
    <source>
        <strain evidence="12 13">DS02</strain>
    </source>
</reference>
<dbReference type="AlphaFoldDB" id="A0A2T0FHK5"/>
<evidence type="ECO:0000256" key="9">
    <source>
        <dbReference type="ARBA" id="ARBA00033418"/>
    </source>
</evidence>
<evidence type="ECO:0000256" key="5">
    <source>
        <dbReference type="ARBA" id="ARBA00016426"/>
    </source>
</evidence>
<dbReference type="InterPro" id="IPR016166">
    <property type="entry name" value="FAD-bd_PCMH"/>
</dbReference>
<dbReference type="UniPathway" id="UPA00771">
    <property type="reaction ID" value="UER00766"/>
</dbReference>
<evidence type="ECO:0000256" key="3">
    <source>
        <dbReference type="ARBA" id="ARBA00005466"/>
    </source>
</evidence>
<proteinExistence type="inferred from homology"/>
<dbReference type="GO" id="GO:0003885">
    <property type="term" value="F:D-arabinono-1,4-lactone oxidase activity"/>
    <property type="evidence" value="ECO:0007669"/>
    <property type="project" value="UniProtKB-UniRule"/>
</dbReference>
<evidence type="ECO:0000259" key="11">
    <source>
        <dbReference type="PROSITE" id="PS51387"/>
    </source>
</evidence>
<name>A0A2T0FHK5_9ASCO</name>
<comment type="catalytic activity">
    <reaction evidence="10">
        <text>D-arabinono-1,4-lactone + O2 = dehydro-D-arabinono-1,4-lactone + H2O2 + H(+)</text>
        <dbReference type="Rhea" id="RHEA:23756"/>
        <dbReference type="ChEBI" id="CHEBI:15378"/>
        <dbReference type="ChEBI" id="CHEBI:15379"/>
        <dbReference type="ChEBI" id="CHEBI:16240"/>
        <dbReference type="ChEBI" id="CHEBI:16292"/>
        <dbReference type="ChEBI" id="CHEBI:58277"/>
        <dbReference type="EC" id="1.1.3.37"/>
    </reaction>
</comment>
<dbReference type="Pfam" id="PF01565">
    <property type="entry name" value="FAD_binding_4"/>
    <property type="match status" value="1"/>
</dbReference>
<feature type="domain" description="FAD-binding PCMH-type" evidence="11">
    <location>
        <begin position="18"/>
        <end position="190"/>
    </location>
</feature>
<dbReference type="NCBIfam" id="TIGR01678">
    <property type="entry name" value="FAD_lactone_ox"/>
    <property type="match status" value="1"/>
</dbReference>
<evidence type="ECO:0000256" key="2">
    <source>
        <dbReference type="ARBA" id="ARBA00005083"/>
    </source>
</evidence>
<dbReference type="InterPro" id="IPR036318">
    <property type="entry name" value="FAD-bd_PCMH-like_sf"/>
</dbReference>
<comment type="similarity">
    <text evidence="3 10">Belongs to the oxygen-dependent FAD-linked oxidoreductase family.</text>
</comment>
<dbReference type="SUPFAM" id="SSF56176">
    <property type="entry name" value="FAD-binding/transporter-associated domain-like"/>
    <property type="match status" value="1"/>
</dbReference>
<organism evidence="12 13">
    <name type="scientific">Wickerhamiella sorbophila</name>
    <dbReference type="NCBI Taxonomy" id="45607"/>
    <lineage>
        <taxon>Eukaryota</taxon>
        <taxon>Fungi</taxon>
        <taxon>Dikarya</taxon>
        <taxon>Ascomycota</taxon>
        <taxon>Saccharomycotina</taxon>
        <taxon>Dipodascomycetes</taxon>
        <taxon>Dipodascales</taxon>
        <taxon>Trichomonascaceae</taxon>
        <taxon>Wickerhamiella</taxon>
    </lineage>
</organism>
<dbReference type="InterPro" id="IPR016169">
    <property type="entry name" value="FAD-bd_PCMH_sub2"/>
</dbReference>
<dbReference type="Pfam" id="PF04030">
    <property type="entry name" value="ALO"/>
    <property type="match status" value="1"/>
</dbReference>
<dbReference type="GO" id="GO:0071949">
    <property type="term" value="F:FAD binding"/>
    <property type="evidence" value="ECO:0007669"/>
    <property type="project" value="UniProtKB-UniRule"/>
</dbReference>
<comment type="pathway">
    <text evidence="2 10">Cofactor biosynthesis; D-erythroascorbate biosynthesis; dehydro-D-arabinono-1,4-lactone from D-arabinose: step 2/2.</text>
</comment>
<gene>
    <name evidence="12" type="ORF">B9G98_02101</name>
</gene>
<dbReference type="PANTHER" id="PTHR43762:SF1">
    <property type="entry name" value="D-ARABINONO-1,4-LACTONE OXIDASE"/>
    <property type="match status" value="1"/>
</dbReference>
<dbReference type="GeneID" id="36515849"/>